<dbReference type="KEGG" id="slia:HA039_02575"/>
<name>A0A6G9GSY1_9ACTN</name>
<sequence>MKNPRDHSPDGADLRHALQDLTTVERWAERVASGGRPEPYAAQESLDGPQFSVETETENGMHTVAAIVALPPGQDAGAGALGETDRAVLRSLVRSLLDLAGHEAGPARTHVVLTPGGPRVAACQLGPHHLVLDRSRSRSPGR</sequence>
<protein>
    <submittedName>
        <fullName evidence="1">Uncharacterized protein</fullName>
    </submittedName>
</protein>
<accession>A0A6G9GSY1</accession>
<reference evidence="1 2" key="1">
    <citation type="submission" date="2020-03" db="EMBL/GenBank/DDBJ databases">
        <title>A novel species.</title>
        <authorList>
            <person name="Gao J."/>
        </authorList>
    </citation>
    <scope>NUCLEOTIDE SEQUENCE [LARGE SCALE GENOMIC DNA]</scope>
    <source>
        <strain evidence="1 2">QMT-12</strain>
    </source>
</reference>
<proteinExistence type="predicted"/>
<dbReference type="Gene3D" id="3.30.470.20">
    <property type="entry name" value="ATP-grasp fold, B domain"/>
    <property type="match status" value="1"/>
</dbReference>
<organism evidence="1 2">
    <name type="scientific">Streptomyces liangshanensis</name>
    <dbReference type="NCBI Taxonomy" id="2717324"/>
    <lineage>
        <taxon>Bacteria</taxon>
        <taxon>Bacillati</taxon>
        <taxon>Actinomycetota</taxon>
        <taxon>Actinomycetes</taxon>
        <taxon>Kitasatosporales</taxon>
        <taxon>Streptomycetaceae</taxon>
        <taxon>Streptomyces</taxon>
    </lineage>
</organism>
<keyword evidence="2" id="KW-1185">Reference proteome</keyword>
<dbReference type="RefSeq" id="WP_167023099.1">
    <property type="nucleotide sequence ID" value="NZ_CP050177.1"/>
</dbReference>
<dbReference type="AlphaFoldDB" id="A0A6G9GSY1"/>
<evidence type="ECO:0000313" key="1">
    <source>
        <dbReference type="EMBL" id="QIQ01325.1"/>
    </source>
</evidence>
<dbReference type="EMBL" id="CP050177">
    <property type="protein sequence ID" value="QIQ01325.1"/>
    <property type="molecule type" value="Genomic_DNA"/>
</dbReference>
<evidence type="ECO:0000313" key="2">
    <source>
        <dbReference type="Proteomes" id="UP000501179"/>
    </source>
</evidence>
<gene>
    <name evidence="1" type="ORF">HA039_02575</name>
</gene>
<dbReference type="Proteomes" id="UP000501179">
    <property type="component" value="Chromosome"/>
</dbReference>